<proteinExistence type="predicted"/>
<feature type="signal peptide" evidence="1">
    <location>
        <begin position="1"/>
        <end position="20"/>
    </location>
</feature>
<dbReference type="SUPFAM" id="SSF48317">
    <property type="entry name" value="Acid phosphatase/Vanadium-dependent haloperoxidase"/>
    <property type="match status" value="1"/>
</dbReference>
<evidence type="ECO:0000256" key="1">
    <source>
        <dbReference type="SAM" id="SignalP"/>
    </source>
</evidence>
<feature type="domain" description="Phosphatidic acid phosphatase type 2/haloperoxidase" evidence="2">
    <location>
        <begin position="54"/>
        <end position="164"/>
    </location>
</feature>
<dbReference type="PANTHER" id="PTHR14969:SF13">
    <property type="entry name" value="AT30094P"/>
    <property type="match status" value="1"/>
</dbReference>
<evidence type="ECO:0000313" key="3">
    <source>
        <dbReference type="EMBL" id="ANV98542.1"/>
    </source>
</evidence>
<dbReference type="PANTHER" id="PTHR14969">
    <property type="entry name" value="SPHINGOSINE-1-PHOSPHATE PHOSPHOHYDROLASE"/>
    <property type="match status" value="1"/>
</dbReference>
<dbReference type="InterPro" id="IPR000326">
    <property type="entry name" value="PAP2/HPO"/>
</dbReference>
<evidence type="ECO:0000259" key="2">
    <source>
        <dbReference type="SMART" id="SM00014"/>
    </source>
</evidence>
<dbReference type="RefSeq" id="WP_066341397.1">
    <property type="nucleotide sequence ID" value="NZ_CP016503.1"/>
</dbReference>
<dbReference type="STRING" id="222136.BBW65_06930"/>
<gene>
    <name evidence="3" type="ORF">BBW65_06930</name>
</gene>
<reference evidence="4" key="1">
    <citation type="submission" date="2016-07" db="EMBL/GenBank/DDBJ databases">
        <authorList>
            <person name="Florea S."/>
            <person name="Webb J.S."/>
            <person name="Jaromczyk J."/>
            <person name="Schardl C.L."/>
        </authorList>
    </citation>
    <scope>NUCLEOTIDE SEQUENCE [LARGE SCALE GENOMIC DNA]</scope>
    <source>
        <strain evidence="4">MIT 01-6242</strain>
    </source>
</reference>
<evidence type="ECO:0000313" key="4">
    <source>
        <dbReference type="Proteomes" id="UP000092884"/>
    </source>
</evidence>
<accession>A0A1B1U766</accession>
<dbReference type="SMART" id="SM00014">
    <property type="entry name" value="acidPPc"/>
    <property type="match status" value="1"/>
</dbReference>
<dbReference type="EMBL" id="CP016503">
    <property type="protein sequence ID" value="ANV98542.1"/>
    <property type="molecule type" value="Genomic_DNA"/>
</dbReference>
<organism evidence="3 4">
    <name type="scientific">Helicobacter enhydrae</name>
    <dbReference type="NCBI Taxonomy" id="222136"/>
    <lineage>
        <taxon>Bacteria</taxon>
        <taxon>Pseudomonadati</taxon>
        <taxon>Campylobacterota</taxon>
        <taxon>Epsilonproteobacteria</taxon>
        <taxon>Campylobacterales</taxon>
        <taxon>Helicobacteraceae</taxon>
        <taxon>Helicobacter</taxon>
    </lineage>
</organism>
<sequence>MKKYFQIFFIFFVLSSQVNATTAKKVIETIGDVLQFLPVVPVSYALSIQDYQGLKEYAIGFGSTMGVVLVSKWGLNEISKKHPQYVSFAQRPNNGNFQGFPSGHTASAFSAVGFMQKRYGWKWGLPLSILAGFTGFSRVYAERHTLLQVAAGAMLGFGVNYLVSSKYIDPSIEKIAMYSTEGSKKDAEILMLSYSRKF</sequence>
<feature type="chain" id="PRO_5008530214" description="Phosphatidic acid phosphatase type 2/haloperoxidase domain-containing protein" evidence="1">
    <location>
        <begin position="21"/>
        <end position="198"/>
    </location>
</feature>
<dbReference type="KEGG" id="het:BBW65_06930"/>
<name>A0A1B1U766_9HELI</name>
<dbReference type="Proteomes" id="UP000092884">
    <property type="component" value="Chromosome"/>
</dbReference>
<dbReference type="OrthoDB" id="9780507at2"/>
<dbReference type="CDD" id="cd03394">
    <property type="entry name" value="PAP2_like_5"/>
    <property type="match status" value="1"/>
</dbReference>
<keyword evidence="1" id="KW-0732">Signal</keyword>
<dbReference type="Gene3D" id="1.20.144.10">
    <property type="entry name" value="Phosphatidic acid phosphatase type 2/haloperoxidase"/>
    <property type="match status" value="1"/>
</dbReference>
<keyword evidence="4" id="KW-1185">Reference proteome</keyword>
<dbReference type="InterPro" id="IPR036938">
    <property type="entry name" value="PAP2/HPO_sf"/>
</dbReference>
<protein>
    <recommendedName>
        <fullName evidence="2">Phosphatidic acid phosphatase type 2/haloperoxidase domain-containing protein</fullName>
    </recommendedName>
</protein>
<dbReference type="AlphaFoldDB" id="A0A1B1U766"/>
<dbReference type="Pfam" id="PF01569">
    <property type="entry name" value="PAP2"/>
    <property type="match status" value="1"/>
</dbReference>